<evidence type="ECO:0000256" key="1">
    <source>
        <dbReference type="ARBA" id="ARBA00004141"/>
    </source>
</evidence>
<dbReference type="WBParaSite" id="Pan_g14753.t1">
    <property type="protein sequence ID" value="Pan_g14753.t1"/>
    <property type="gene ID" value="Pan_g14753"/>
</dbReference>
<keyword evidence="3 6" id="KW-1133">Transmembrane helix</keyword>
<feature type="transmembrane region" description="Helical" evidence="6">
    <location>
        <begin position="330"/>
        <end position="349"/>
    </location>
</feature>
<evidence type="ECO:0000256" key="3">
    <source>
        <dbReference type="ARBA" id="ARBA00022989"/>
    </source>
</evidence>
<feature type="transmembrane region" description="Helical" evidence="6">
    <location>
        <begin position="417"/>
        <end position="437"/>
    </location>
</feature>
<evidence type="ECO:0000256" key="2">
    <source>
        <dbReference type="ARBA" id="ARBA00022692"/>
    </source>
</evidence>
<feature type="transmembrane region" description="Helical" evidence="6">
    <location>
        <begin position="511"/>
        <end position="539"/>
    </location>
</feature>
<reference evidence="9" key="2">
    <citation type="submission" date="2020-10" db="UniProtKB">
        <authorList>
            <consortium name="WormBaseParasite"/>
        </authorList>
    </citation>
    <scope>IDENTIFICATION</scope>
</reference>
<evidence type="ECO:0000313" key="9">
    <source>
        <dbReference type="WBParaSite" id="Pan_g14753.t1"/>
    </source>
</evidence>
<dbReference type="CDD" id="cd07042">
    <property type="entry name" value="STAS_SulP_like_sulfate_transporter"/>
    <property type="match status" value="1"/>
</dbReference>
<feature type="transmembrane region" description="Helical" evidence="6">
    <location>
        <begin position="457"/>
        <end position="490"/>
    </location>
</feature>
<dbReference type="SUPFAM" id="SSF52091">
    <property type="entry name" value="SpoIIaa-like"/>
    <property type="match status" value="1"/>
</dbReference>
<dbReference type="InterPro" id="IPR011547">
    <property type="entry name" value="SLC26A/SulP_dom"/>
</dbReference>
<feature type="region of interest" description="Disordered" evidence="5">
    <location>
        <begin position="1"/>
        <end position="29"/>
    </location>
</feature>
<dbReference type="PANTHER" id="PTHR11814">
    <property type="entry name" value="SULFATE TRANSPORTER"/>
    <property type="match status" value="1"/>
</dbReference>
<name>A0A7E4UZL4_PANRE</name>
<evidence type="ECO:0000256" key="5">
    <source>
        <dbReference type="SAM" id="MobiDB-lite"/>
    </source>
</evidence>
<feature type="transmembrane region" description="Helical" evidence="6">
    <location>
        <begin position="377"/>
        <end position="397"/>
    </location>
</feature>
<dbReference type="GO" id="GO:0016020">
    <property type="term" value="C:membrane"/>
    <property type="evidence" value="ECO:0007669"/>
    <property type="project" value="UniProtKB-SubCell"/>
</dbReference>
<dbReference type="GO" id="GO:0055085">
    <property type="term" value="P:transmembrane transport"/>
    <property type="evidence" value="ECO:0007669"/>
    <property type="project" value="InterPro"/>
</dbReference>
<keyword evidence="2 6" id="KW-0812">Transmembrane</keyword>
<accession>A0A7E4UZL4</accession>
<feature type="transmembrane region" description="Helical" evidence="6">
    <location>
        <begin position="118"/>
        <end position="142"/>
    </location>
</feature>
<dbReference type="Gene3D" id="3.30.750.24">
    <property type="entry name" value="STAS domain"/>
    <property type="match status" value="1"/>
</dbReference>
<evidence type="ECO:0000256" key="4">
    <source>
        <dbReference type="ARBA" id="ARBA00023136"/>
    </source>
</evidence>
<keyword evidence="8" id="KW-1185">Reference proteome</keyword>
<protein>
    <submittedName>
        <fullName evidence="9">STAS domain-containing protein</fullName>
    </submittedName>
</protein>
<dbReference type="InterPro" id="IPR036513">
    <property type="entry name" value="STAS_dom_sf"/>
</dbReference>
<dbReference type="Pfam" id="PF01740">
    <property type="entry name" value="STAS"/>
    <property type="match status" value="1"/>
</dbReference>
<keyword evidence="4 6" id="KW-0472">Membrane</keyword>
<dbReference type="PROSITE" id="PS50801">
    <property type="entry name" value="STAS"/>
    <property type="match status" value="1"/>
</dbReference>
<evidence type="ECO:0000313" key="8">
    <source>
        <dbReference type="Proteomes" id="UP000492821"/>
    </source>
</evidence>
<dbReference type="InterPro" id="IPR001902">
    <property type="entry name" value="SLC26A/SulP_fam"/>
</dbReference>
<sequence length="702" mass="76698">MPPGEADNENQYTRVSEIPPEAVEGGPVTPGRQYYRVSFDDTVTDIGTKKEDIFLESVGEMGQQHEFDTYEEITGNLAKHAFKKFVEPCTSLDRLSNSLLGFFPFLKWLPHYSIRNNLLGDIAAGITIAVLHVPQGIAYALLSGVSPVNGLYMSFFSALIYFFFGTCPHISMGSFAVVALMTGVTNQAIMEKYQNADAAGFAQIAGLNVEQVTPIAITSTLCFTIGICTLIMAVLRLDFLTVYFSDPLVGGFTTGAAVHVFCSQLDDIMGVTLDRVSGAGYLFVVLYRLASKVLESNLYTLGASAVAGFGMIIGKDYVSPFVRRITGKKIVIPWELIAMITATIVSYIFDWKTKYNVPVVGTVPRGLPAPHLPVMGLIPDCLGTAIAITIVNVAVHISMAKMIGKRLGYQIDPGQEIYAVGATATIAGLFPVFPVSTALGRTMVLVESGCKTGLNLLFTALTLLAVILFVGPFFATLPLCILSTVILVALRPMFNKFKTLPKMWSVSRIDCLIWTVSFIATVCIDVIGGLAVSIAFALLTVVSRTQWPSWRARFSKPSLAPNGKTIRRFCVFRFESFLLFTNAERFKQSALDALGTWTSHVPELRPEDKTGFYYIFDCSALTQVDTMGLNALREAVADIQAATNAVVYYANADEAVVAILIKTHIAASHDDFFSCVDDFLDLMKVQPKYQPRSLCLSEIKDE</sequence>
<comment type="subcellular location">
    <subcellularLocation>
        <location evidence="1">Membrane</location>
        <topology evidence="1">Multi-pass membrane protein</topology>
    </subcellularLocation>
</comment>
<dbReference type="Pfam" id="PF00916">
    <property type="entry name" value="Sulfate_transp"/>
    <property type="match status" value="1"/>
</dbReference>
<dbReference type="AlphaFoldDB" id="A0A7E4UZL4"/>
<dbReference type="Proteomes" id="UP000492821">
    <property type="component" value="Unassembled WGS sequence"/>
</dbReference>
<feature type="domain" description="STAS" evidence="7">
    <location>
        <begin position="559"/>
        <end position="683"/>
    </location>
</feature>
<reference evidence="8" key="1">
    <citation type="journal article" date="2013" name="Genetics">
        <title>The draft genome and transcriptome of Panagrellus redivivus are shaped by the harsh demands of a free-living lifestyle.</title>
        <authorList>
            <person name="Srinivasan J."/>
            <person name="Dillman A.R."/>
            <person name="Macchietto M.G."/>
            <person name="Heikkinen L."/>
            <person name="Lakso M."/>
            <person name="Fracchia K.M."/>
            <person name="Antoshechkin I."/>
            <person name="Mortazavi A."/>
            <person name="Wong G."/>
            <person name="Sternberg P.W."/>
        </authorList>
    </citation>
    <scope>NUCLEOTIDE SEQUENCE [LARGE SCALE GENOMIC DNA]</scope>
    <source>
        <strain evidence="8">MT8872</strain>
    </source>
</reference>
<evidence type="ECO:0000256" key="6">
    <source>
        <dbReference type="SAM" id="Phobius"/>
    </source>
</evidence>
<feature type="transmembrane region" description="Helical" evidence="6">
    <location>
        <begin position="215"/>
        <end position="235"/>
    </location>
</feature>
<dbReference type="InterPro" id="IPR002645">
    <property type="entry name" value="STAS_dom"/>
</dbReference>
<organism evidence="8 9">
    <name type="scientific">Panagrellus redivivus</name>
    <name type="common">Microworm</name>
    <dbReference type="NCBI Taxonomy" id="6233"/>
    <lineage>
        <taxon>Eukaryota</taxon>
        <taxon>Metazoa</taxon>
        <taxon>Ecdysozoa</taxon>
        <taxon>Nematoda</taxon>
        <taxon>Chromadorea</taxon>
        <taxon>Rhabditida</taxon>
        <taxon>Tylenchina</taxon>
        <taxon>Panagrolaimomorpha</taxon>
        <taxon>Panagrolaimoidea</taxon>
        <taxon>Panagrolaimidae</taxon>
        <taxon>Panagrellus</taxon>
    </lineage>
</organism>
<feature type="transmembrane region" description="Helical" evidence="6">
    <location>
        <begin position="154"/>
        <end position="180"/>
    </location>
</feature>
<proteinExistence type="predicted"/>
<evidence type="ECO:0000259" key="7">
    <source>
        <dbReference type="PROSITE" id="PS50801"/>
    </source>
</evidence>